<evidence type="ECO:0000313" key="2">
    <source>
        <dbReference type="Proteomes" id="UP000295707"/>
    </source>
</evidence>
<dbReference type="InterPro" id="IPR011990">
    <property type="entry name" value="TPR-like_helical_dom_sf"/>
</dbReference>
<dbReference type="EMBL" id="SMFX01000001">
    <property type="protein sequence ID" value="TCK18857.1"/>
    <property type="molecule type" value="Genomic_DNA"/>
</dbReference>
<name>A0A4R1HAA0_9GAMM</name>
<dbReference type="InterPro" id="IPR019734">
    <property type="entry name" value="TPR_rpt"/>
</dbReference>
<comment type="caution">
    <text evidence="1">The sequence shown here is derived from an EMBL/GenBank/DDBJ whole genome shotgun (WGS) entry which is preliminary data.</text>
</comment>
<dbReference type="SUPFAM" id="SSF48452">
    <property type="entry name" value="TPR-like"/>
    <property type="match status" value="1"/>
</dbReference>
<organism evidence="1 2">
    <name type="scientific">Thiogranum longum</name>
    <dbReference type="NCBI Taxonomy" id="1537524"/>
    <lineage>
        <taxon>Bacteria</taxon>
        <taxon>Pseudomonadati</taxon>
        <taxon>Pseudomonadota</taxon>
        <taxon>Gammaproteobacteria</taxon>
        <taxon>Chromatiales</taxon>
        <taxon>Ectothiorhodospiraceae</taxon>
        <taxon>Thiogranum</taxon>
    </lineage>
</organism>
<dbReference type="Proteomes" id="UP000295707">
    <property type="component" value="Unassembled WGS sequence"/>
</dbReference>
<keyword evidence="2" id="KW-1185">Reference proteome</keyword>
<dbReference type="Pfam" id="PF14559">
    <property type="entry name" value="TPR_19"/>
    <property type="match status" value="1"/>
</dbReference>
<sequence>MEVPASLSMDFVPRRLDRRGDGLIILPAVLQGVLQDALQPHPDLLVSSSLPVERSVWTGLLMNAQNDPVAQGAARAAFYAAWRKQLVESGRSRLLQCAKLAPGEVECLYRIFPDAKFVVNEESDIPVSDADCSRFIVVGQIADDSLPDSLYKALELPLLACPDPAQLIAQGEQYFAKGDLAGAEASFREALRLDACAPDAYNNLAVVCWQRGDLAAALDLLSQGLVLDSRHLDLLENSARILLETGHRDDAEILCNQYLAINPGNKEMTALLALTRHAVG</sequence>
<protein>
    <submittedName>
        <fullName evidence="1">Tetratricopeptide repeat protein</fullName>
    </submittedName>
</protein>
<gene>
    <name evidence="1" type="ORF">DFR30_2142</name>
</gene>
<reference evidence="1 2" key="1">
    <citation type="submission" date="2019-03" db="EMBL/GenBank/DDBJ databases">
        <title>Genomic Encyclopedia of Type Strains, Phase IV (KMG-IV): sequencing the most valuable type-strain genomes for metagenomic binning, comparative biology and taxonomic classification.</title>
        <authorList>
            <person name="Goeker M."/>
        </authorList>
    </citation>
    <scope>NUCLEOTIDE SEQUENCE [LARGE SCALE GENOMIC DNA]</scope>
    <source>
        <strain evidence="1 2">DSM 19610</strain>
    </source>
</reference>
<dbReference type="SMART" id="SM00028">
    <property type="entry name" value="TPR"/>
    <property type="match status" value="3"/>
</dbReference>
<dbReference type="Pfam" id="PF13414">
    <property type="entry name" value="TPR_11"/>
    <property type="match status" value="1"/>
</dbReference>
<accession>A0A4R1HAA0</accession>
<dbReference type="AlphaFoldDB" id="A0A4R1HAA0"/>
<evidence type="ECO:0000313" key="1">
    <source>
        <dbReference type="EMBL" id="TCK18857.1"/>
    </source>
</evidence>
<dbReference type="Gene3D" id="1.25.40.10">
    <property type="entry name" value="Tetratricopeptide repeat domain"/>
    <property type="match status" value="1"/>
</dbReference>
<proteinExistence type="predicted"/>